<dbReference type="PANTHER" id="PTHR33745:SF3">
    <property type="entry name" value="RSBT CO-ANTAGONIST PROTEIN RSBRC"/>
    <property type="match status" value="1"/>
</dbReference>
<evidence type="ECO:0000313" key="4">
    <source>
        <dbReference type="Proteomes" id="UP000305881"/>
    </source>
</evidence>
<proteinExistence type="predicted"/>
<dbReference type="InterPro" id="IPR051932">
    <property type="entry name" value="Bact_StressResp_Reg"/>
</dbReference>
<keyword evidence="4" id="KW-1185">Reference proteome</keyword>
<accession>A0A4P9UN52</accession>
<dbReference type="PROSITE" id="PS50801">
    <property type="entry name" value="STAS"/>
    <property type="match status" value="1"/>
</dbReference>
<evidence type="ECO:0000256" key="1">
    <source>
        <dbReference type="ARBA" id="ARBA00022553"/>
    </source>
</evidence>
<protein>
    <submittedName>
        <fullName evidence="3">STAS domain-containing protein</fullName>
    </submittedName>
</protein>
<dbReference type="AlphaFoldDB" id="A0A4P9UN52"/>
<dbReference type="SUPFAM" id="SSF52091">
    <property type="entry name" value="SpoIIaa-like"/>
    <property type="match status" value="1"/>
</dbReference>
<gene>
    <name evidence="3" type="ORF">EQU24_10615</name>
</gene>
<reference evidence="4" key="1">
    <citation type="journal article" date="2019" name="J. Bacteriol.">
        <title>A Mutagenic Screen Identifies a TonB-Dependent Receptor Required for the Lanthanide Metal Switch in the Type I Methanotroph 'Methylotuvimicrobium buryatense' 5GB1C.</title>
        <authorList>
            <person name="Groom J.D."/>
            <person name="Ford S.M."/>
            <person name="Pesesky M.W."/>
            <person name="Lidstrom M.E."/>
        </authorList>
    </citation>
    <scope>NUCLEOTIDE SEQUENCE [LARGE SCALE GENOMIC DNA]</scope>
    <source>
        <strain evidence="4">5GB1C</strain>
    </source>
</reference>
<dbReference type="RefSeq" id="WP_017839528.1">
    <property type="nucleotide sequence ID" value="NZ_CP035467.1"/>
</dbReference>
<keyword evidence="1" id="KW-0597">Phosphoprotein</keyword>
<feature type="domain" description="STAS" evidence="2">
    <location>
        <begin position="165"/>
        <end position="280"/>
    </location>
</feature>
<dbReference type="PANTHER" id="PTHR33745">
    <property type="entry name" value="RSBT ANTAGONIST PROTEIN RSBS-RELATED"/>
    <property type="match status" value="1"/>
</dbReference>
<dbReference type="CDD" id="cd07041">
    <property type="entry name" value="STAS_RsbR_RsbS_like"/>
    <property type="match status" value="1"/>
</dbReference>
<name>A0A4P9UN52_METBY</name>
<dbReference type="KEGG" id="mbur:EQU24_10615"/>
<dbReference type="Proteomes" id="UP000305881">
    <property type="component" value="Chromosome"/>
</dbReference>
<dbReference type="Gene3D" id="3.30.750.24">
    <property type="entry name" value="STAS domain"/>
    <property type="match status" value="1"/>
</dbReference>
<sequence length="291" mass="32055">MNDNSRSIIQTLFLHDRENIAEEWMAEIAEIVAGTPHLMTLDAWKIYAERMFDEIVRWLTEYHPNVTAVRADKTTRLGGLVIELSAKCAKLGMPPADTVRYVISLKKVLMRRALAEPDLAVKDMVACFSALDDLLDSLSLLTFETYVDSREKIIAQQSLSLLELSSPAVLLWNQVILLPLIGLIDTLRARQFTERLLEAIARHEAAVSIIDVTGVPIFDTGVAKHIMKAVDAAQLLGSRVVMTGLSPEGAQTLTKLGIAFDGVISRASLRAGMAEALKMIGCRIVDEKAKS</sequence>
<evidence type="ECO:0000259" key="2">
    <source>
        <dbReference type="PROSITE" id="PS50801"/>
    </source>
</evidence>
<dbReference type="InterPro" id="IPR002645">
    <property type="entry name" value="STAS_dom"/>
</dbReference>
<dbReference type="EMBL" id="CP035467">
    <property type="protein sequence ID" value="QCW82637.1"/>
    <property type="molecule type" value="Genomic_DNA"/>
</dbReference>
<dbReference type="STRING" id="675511.GCA_000341735_00915"/>
<dbReference type="Pfam" id="PF14361">
    <property type="entry name" value="RsbRD_N"/>
    <property type="match status" value="1"/>
</dbReference>
<evidence type="ECO:0000313" key="3">
    <source>
        <dbReference type="EMBL" id="QCW82637.1"/>
    </source>
</evidence>
<dbReference type="InterPro" id="IPR025751">
    <property type="entry name" value="RsbRD_N_dom"/>
</dbReference>
<organism evidence="3 4">
    <name type="scientific">Methylotuvimicrobium buryatense</name>
    <name type="common">Methylomicrobium buryatense</name>
    <dbReference type="NCBI Taxonomy" id="95641"/>
    <lineage>
        <taxon>Bacteria</taxon>
        <taxon>Pseudomonadati</taxon>
        <taxon>Pseudomonadota</taxon>
        <taxon>Gammaproteobacteria</taxon>
        <taxon>Methylococcales</taxon>
        <taxon>Methylococcaceae</taxon>
        <taxon>Methylotuvimicrobium</taxon>
    </lineage>
</organism>
<dbReference type="OrthoDB" id="9800154at2"/>
<dbReference type="InterPro" id="IPR036513">
    <property type="entry name" value="STAS_dom_sf"/>
</dbReference>
<dbReference type="Pfam" id="PF01740">
    <property type="entry name" value="STAS"/>
    <property type="match status" value="1"/>
</dbReference>